<proteinExistence type="predicted"/>
<accession>A0AAU1HVZ3</accession>
<gene>
    <name evidence="1" type="ORF">OG477_15795</name>
</gene>
<sequence>MPKPNTSRLDREIRQTTRKLDAVRKREMWPLTGRERRAVLAGLASGARNVVRGKSPSRAERKLEDAWGGAERRLSGEISALETARQRIVNEAATAKAAKKSSGWW</sequence>
<dbReference type="AlphaFoldDB" id="A0AAU1HVZ3"/>
<name>A0AAU1HVZ3_9ACTN</name>
<evidence type="ECO:0000313" key="1">
    <source>
        <dbReference type="EMBL" id="WTP86744.1"/>
    </source>
</evidence>
<organism evidence="1">
    <name type="scientific">Streptomyces sp. NBC_00180</name>
    <dbReference type="NCBI Taxonomy" id="2903632"/>
    <lineage>
        <taxon>Bacteria</taxon>
        <taxon>Bacillati</taxon>
        <taxon>Actinomycetota</taxon>
        <taxon>Actinomycetes</taxon>
        <taxon>Kitasatosporales</taxon>
        <taxon>Streptomycetaceae</taxon>
        <taxon>Streptomyces</taxon>
    </lineage>
</organism>
<reference evidence="1" key="1">
    <citation type="submission" date="2022-10" db="EMBL/GenBank/DDBJ databases">
        <title>The complete genomes of actinobacterial strains from the NBC collection.</title>
        <authorList>
            <person name="Joergensen T.S."/>
            <person name="Alvarez Arevalo M."/>
            <person name="Sterndorff E.B."/>
            <person name="Faurdal D."/>
            <person name="Vuksanovic O."/>
            <person name="Mourched A.-S."/>
            <person name="Charusanti P."/>
            <person name="Shaw S."/>
            <person name="Blin K."/>
            <person name="Weber T."/>
        </authorList>
    </citation>
    <scope>NUCLEOTIDE SEQUENCE</scope>
    <source>
        <strain evidence="1">NBC 00180</strain>
    </source>
</reference>
<dbReference type="EMBL" id="CP108140">
    <property type="protein sequence ID" value="WTP86744.1"/>
    <property type="molecule type" value="Genomic_DNA"/>
</dbReference>
<protein>
    <submittedName>
        <fullName evidence="1">Uncharacterized protein</fullName>
    </submittedName>
</protein>